<dbReference type="InterPro" id="IPR029058">
    <property type="entry name" value="AB_hydrolase_fold"/>
</dbReference>
<dbReference type="EMBL" id="CP042239">
    <property type="protein sequence ID" value="QDX25103.1"/>
    <property type="molecule type" value="Genomic_DNA"/>
</dbReference>
<dbReference type="InterPro" id="IPR050300">
    <property type="entry name" value="GDXG_lipolytic_enzyme"/>
</dbReference>
<dbReference type="OrthoDB" id="9771666at2"/>
<organism evidence="3 4">
    <name type="scientific">Sphingomonas suaedae</name>
    <dbReference type="NCBI Taxonomy" id="2599297"/>
    <lineage>
        <taxon>Bacteria</taxon>
        <taxon>Pseudomonadati</taxon>
        <taxon>Pseudomonadota</taxon>
        <taxon>Alphaproteobacteria</taxon>
        <taxon>Sphingomonadales</taxon>
        <taxon>Sphingomonadaceae</taxon>
        <taxon>Sphingomonas</taxon>
    </lineage>
</organism>
<keyword evidence="1 3" id="KW-0378">Hydrolase</keyword>
<dbReference type="InterPro" id="IPR049492">
    <property type="entry name" value="BD-FAE-like_dom"/>
</dbReference>
<dbReference type="Pfam" id="PF20434">
    <property type="entry name" value="BD-FAE"/>
    <property type="match status" value="1"/>
</dbReference>
<dbReference type="Gene3D" id="3.40.50.1820">
    <property type="entry name" value="alpha/beta hydrolase"/>
    <property type="match status" value="1"/>
</dbReference>
<reference evidence="3 4" key="1">
    <citation type="submission" date="2019-07" db="EMBL/GenBank/DDBJ databases">
        <title>Sphingomonas alkalisoli sp. nov., isolated from rhizosphere soil of Suaedae salsa.</title>
        <authorList>
            <person name="Zhang H."/>
            <person name="Xu L."/>
            <person name="Zhang J.-X."/>
            <person name="Sun J.-Q."/>
        </authorList>
    </citation>
    <scope>NUCLEOTIDE SEQUENCE [LARGE SCALE GENOMIC DNA]</scope>
    <source>
        <strain evidence="3 4">XS-10</strain>
    </source>
</reference>
<feature type="domain" description="BD-FAE-like" evidence="2">
    <location>
        <begin position="85"/>
        <end position="283"/>
    </location>
</feature>
<gene>
    <name evidence="3" type="ORF">FPZ54_03075</name>
</gene>
<dbReference type="AlphaFoldDB" id="A0A518RCC0"/>
<dbReference type="PANTHER" id="PTHR48081">
    <property type="entry name" value="AB HYDROLASE SUPERFAMILY PROTEIN C4A8.06C"/>
    <property type="match status" value="1"/>
</dbReference>
<keyword evidence="4" id="KW-1185">Reference proteome</keyword>
<proteinExistence type="predicted"/>
<dbReference type="PANTHER" id="PTHR48081:SF13">
    <property type="entry name" value="ALPHA_BETA HYDROLASE"/>
    <property type="match status" value="1"/>
</dbReference>
<evidence type="ECO:0000259" key="2">
    <source>
        <dbReference type="Pfam" id="PF20434"/>
    </source>
</evidence>
<accession>A0A518RCC0</accession>
<evidence type="ECO:0000313" key="4">
    <source>
        <dbReference type="Proteomes" id="UP000318055"/>
    </source>
</evidence>
<sequence>MRGPLAGSGARVTRLARTGCGAAECLQTARGASMPFFTSLRAAFLALSFAMTGGTSVAGLRAEAPTVQTQRDIVYATRPTGPLHLDLHRPATAKGGRAPVLIVLHGGAWARGERPKGWTGHRRFVEAGFAVVSVQYRLSGVAKAPAAVEDVRCAMAWIARVAEREGLDARRIVLMGTSAGAHLALMAGFARPADGLDICGPGPRAAAIIDLYGPSDLRAQSLGTWSSPSIGKWVGEGPQGAAMAARMSPITLVREGQPPTFIVHGDADPVVPLAASTMLKAALDRAGVPSELHVVPGGGHGKFDPAVQDRLLADAVAFLRRHRVIG</sequence>
<evidence type="ECO:0000256" key="1">
    <source>
        <dbReference type="ARBA" id="ARBA00022801"/>
    </source>
</evidence>
<name>A0A518RCC0_9SPHN</name>
<dbReference type="SUPFAM" id="SSF53474">
    <property type="entry name" value="alpha/beta-Hydrolases"/>
    <property type="match status" value="1"/>
</dbReference>
<dbReference type="Proteomes" id="UP000318055">
    <property type="component" value="Chromosome"/>
</dbReference>
<dbReference type="KEGG" id="ssua:FPZ54_03075"/>
<dbReference type="GO" id="GO:0016787">
    <property type="term" value="F:hydrolase activity"/>
    <property type="evidence" value="ECO:0007669"/>
    <property type="project" value="UniProtKB-KW"/>
</dbReference>
<evidence type="ECO:0000313" key="3">
    <source>
        <dbReference type="EMBL" id="QDX25103.1"/>
    </source>
</evidence>
<protein>
    <submittedName>
        <fullName evidence="3">Alpha/beta hydrolase</fullName>
    </submittedName>
</protein>